<evidence type="ECO:0000313" key="2">
    <source>
        <dbReference type="EMBL" id="UTH14767.1"/>
    </source>
</evidence>
<proteinExistence type="predicted"/>
<feature type="compositionally biased region" description="Basic and acidic residues" evidence="1">
    <location>
        <begin position="10"/>
        <end position="20"/>
    </location>
</feature>
<dbReference type="InterPro" id="IPR010064">
    <property type="entry name" value="HK97-gp10_tail"/>
</dbReference>
<sequence>MVKWKGLNKMKSDLQKLSKQSDKKLDDAVQDIRIMLQGEVSDAAVFDKGYSTGNLRRLINSSKTGQARGILSSPAHYSGYVEKGTRFMDAQPFFFNTISKQSETIMQILEEKTR</sequence>
<feature type="region of interest" description="Disordered" evidence="1">
    <location>
        <begin position="1"/>
        <end position="20"/>
    </location>
</feature>
<dbReference type="KEGG" id="mequ:KFV11_05305"/>
<dbReference type="EMBL" id="CP073809">
    <property type="protein sequence ID" value="UTH14767.1"/>
    <property type="molecule type" value="Genomic_DNA"/>
</dbReference>
<accession>A0A9Q9BY29</accession>
<name>A0A9Q9BY29_9STAP</name>
<dbReference type="Proteomes" id="UP001057381">
    <property type="component" value="Chromosome"/>
</dbReference>
<dbReference type="NCBIfam" id="TIGR01725">
    <property type="entry name" value="phge_HK97_gp10"/>
    <property type="match status" value="1"/>
</dbReference>
<evidence type="ECO:0000313" key="3">
    <source>
        <dbReference type="Proteomes" id="UP001057381"/>
    </source>
</evidence>
<protein>
    <recommendedName>
        <fullName evidence="4">HK97 gp10 family phage protein</fullName>
    </recommendedName>
</protein>
<dbReference type="AlphaFoldDB" id="A0A9Q9BY29"/>
<organism evidence="2 3">
    <name type="scientific">Macrococcus equipercicus</name>
    <dbReference type="NCBI Taxonomy" id="69967"/>
    <lineage>
        <taxon>Bacteria</taxon>
        <taxon>Bacillati</taxon>
        <taxon>Bacillota</taxon>
        <taxon>Bacilli</taxon>
        <taxon>Bacillales</taxon>
        <taxon>Staphylococcaceae</taxon>
        <taxon>Macrococcus</taxon>
    </lineage>
</organism>
<dbReference type="Pfam" id="PF04883">
    <property type="entry name" value="HK97-gp10_like"/>
    <property type="match status" value="1"/>
</dbReference>
<evidence type="ECO:0008006" key="4">
    <source>
        <dbReference type="Google" id="ProtNLM"/>
    </source>
</evidence>
<evidence type="ECO:0000256" key="1">
    <source>
        <dbReference type="SAM" id="MobiDB-lite"/>
    </source>
</evidence>
<gene>
    <name evidence="2" type="ORF">KFV11_05305</name>
</gene>
<reference evidence="2" key="1">
    <citation type="submission" date="2021-04" db="EMBL/GenBank/DDBJ databases">
        <title>Complete Genome Sequences of Macrococcus spp. from dog and cattle.</title>
        <authorList>
            <person name="Schwendener S."/>
            <person name="Perreten V."/>
        </authorList>
    </citation>
    <scope>NUCLEOTIDE SEQUENCE</scope>
    <source>
        <strain evidence="2">Epi0143-OL</strain>
    </source>
</reference>
<dbReference type="RefSeq" id="WP_254250545.1">
    <property type="nucleotide sequence ID" value="NZ_CP073809.1"/>
</dbReference>